<evidence type="ECO:0000313" key="4">
    <source>
        <dbReference type="EMBL" id="REJ41803.1"/>
    </source>
</evidence>
<name>A0A3E0L4E1_9CHRO</name>
<evidence type="ECO:0000313" key="5">
    <source>
        <dbReference type="Proteomes" id="UP000256873"/>
    </source>
</evidence>
<gene>
    <name evidence="4" type="ORF">DWQ54_12805</name>
</gene>
<dbReference type="PANTHER" id="PTHR33740:SF3">
    <property type="entry name" value="GPI-ANCHORED ADHESIN-LIKE PROTEIN"/>
    <property type="match status" value="1"/>
</dbReference>
<protein>
    <submittedName>
        <fullName evidence="4">S-layer homology domain-containing protein</fullName>
    </submittedName>
</protein>
<dbReference type="PANTHER" id="PTHR33740">
    <property type="entry name" value="GPI-ANCHORED ADHESIN-LIKE PROTEIN"/>
    <property type="match status" value="1"/>
</dbReference>
<comment type="caution">
    <text evidence="4">The sequence shown here is derived from an EMBL/GenBank/DDBJ whole genome shotgun (WGS) entry which is preliminary data.</text>
</comment>
<accession>A0A3E0L4E1</accession>
<feature type="domain" description="SLH" evidence="3">
    <location>
        <begin position="249"/>
        <end position="317"/>
    </location>
</feature>
<feature type="region of interest" description="Disordered" evidence="1">
    <location>
        <begin position="153"/>
        <end position="184"/>
    </location>
</feature>
<sequence length="404" mass="44259">MVKTVSKFIRYSTIITLLGILAACSGNPALENRLAADPNLQTNPIPENSPNNRQLPANFPAEIPRYSQSELLSVQTNPDNTGGQTRWQSNDPSNAIEAFYQQELVNNNWEIITPFSGEGVNSTLTARRDNLELTITITATSPNTEYSLDYRPIGTPIASPSPSPSPSPISSPLPNLNPTSFNDLESLPNPLKSHIQDLAKLGVLTGNNNQFNPNNTITRREFARWLLQANNAIYANVAGKQIRLATPNSSPAFSDVKNNDPDYIYIQGLAEAGLIPSPLTGDSSALLFRPNAPLTREDLIAWKVPLDIRKALPSANLDTIKNTWGFQDTNKINPQLVRALYVDFQNAEQANIRRVFGFTTLFQPKRPVTRAEAAATLWYFGFQGDGVSAADALQGQDTQQSGVN</sequence>
<dbReference type="EMBL" id="QQWC01000003">
    <property type="protein sequence ID" value="REJ41803.1"/>
    <property type="molecule type" value="Genomic_DNA"/>
</dbReference>
<dbReference type="PROSITE" id="PS51272">
    <property type="entry name" value="SLH"/>
    <property type="match status" value="2"/>
</dbReference>
<feature type="chain" id="PRO_5017740740" evidence="2">
    <location>
        <begin position="29"/>
        <end position="404"/>
    </location>
</feature>
<dbReference type="PROSITE" id="PS51257">
    <property type="entry name" value="PROKAR_LIPOPROTEIN"/>
    <property type="match status" value="1"/>
</dbReference>
<dbReference type="AlphaFoldDB" id="A0A3E0L4E1"/>
<reference evidence="4 5" key="1">
    <citation type="submission" date="2017-10" db="EMBL/GenBank/DDBJ databases">
        <title>A large-scale comparative metagenomic study reveals the eutrophication-driven functional interactions in six Microcystis-epibionts communities.</title>
        <authorList>
            <person name="Li Q."/>
            <person name="Lin F."/>
        </authorList>
    </citation>
    <scope>NUCLEOTIDE SEQUENCE [LARGE SCALE GENOMIC DNA]</scope>
    <source>
        <strain evidence="4">TF09</strain>
    </source>
</reference>
<evidence type="ECO:0000259" key="3">
    <source>
        <dbReference type="PROSITE" id="PS51272"/>
    </source>
</evidence>
<evidence type="ECO:0000256" key="2">
    <source>
        <dbReference type="SAM" id="SignalP"/>
    </source>
</evidence>
<feature type="compositionally biased region" description="Pro residues" evidence="1">
    <location>
        <begin position="159"/>
        <end position="171"/>
    </location>
</feature>
<dbReference type="Proteomes" id="UP000256873">
    <property type="component" value="Unassembled WGS sequence"/>
</dbReference>
<dbReference type="InterPro" id="IPR001119">
    <property type="entry name" value="SLH_dom"/>
</dbReference>
<proteinExistence type="predicted"/>
<feature type="signal peptide" evidence="2">
    <location>
        <begin position="1"/>
        <end position="28"/>
    </location>
</feature>
<dbReference type="Pfam" id="PF00395">
    <property type="entry name" value="SLH"/>
    <property type="match status" value="2"/>
</dbReference>
<organism evidence="4 5">
    <name type="scientific">Microcystis flos-aquae TF09</name>
    <dbReference type="NCBI Taxonomy" id="2060473"/>
    <lineage>
        <taxon>Bacteria</taxon>
        <taxon>Bacillati</taxon>
        <taxon>Cyanobacteriota</taxon>
        <taxon>Cyanophyceae</taxon>
        <taxon>Oscillatoriophycideae</taxon>
        <taxon>Chroococcales</taxon>
        <taxon>Microcystaceae</taxon>
        <taxon>Microcystis</taxon>
    </lineage>
</organism>
<feature type="domain" description="SLH" evidence="3">
    <location>
        <begin position="178"/>
        <end position="240"/>
    </location>
</feature>
<evidence type="ECO:0000256" key="1">
    <source>
        <dbReference type="SAM" id="MobiDB-lite"/>
    </source>
</evidence>
<keyword evidence="2" id="KW-0732">Signal</keyword>